<accession>A0A419W2V9</accession>
<dbReference type="AlphaFoldDB" id="A0A419W2V9"/>
<dbReference type="PANTHER" id="PTHR30386">
    <property type="entry name" value="MEMBRANE FUSION SUBUNIT OF EMRAB-TOLC MULTIDRUG EFFLUX PUMP"/>
    <property type="match status" value="1"/>
</dbReference>
<dbReference type="Pfam" id="PF25917">
    <property type="entry name" value="BSH_RND"/>
    <property type="match status" value="1"/>
</dbReference>
<evidence type="ECO:0000259" key="8">
    <source>
        <dbReference type="Pfam" id="PF25954"/>
    </source>
</evidence>
<evidence type="ECO:0000256" key="4">
    <source>
        <dbReference type="ARBA" id="ARBA00023136"/>
    </source>
</evidence>
<reference evidence="9 10" key="1">
    <citation type="submission" date="2018-09" db="EMBL/GenBank/DDBJ databases">
        <title>Genomic Encyclopedia of Archaeal and Bacterial Type Strains, Phase II (KMG-II): from individual species to whole genera.</title>
        <authorList>
            <person name="Goeker M."/>
        </authorList>
    </citation>
    <scope>NUCLEOTIDE SEQUENCE [LARGE SCALE GENOMIC DNA]</scope>
    <source>
        <strain evidence="9 10">DSM 27148</strain>
    </source>
</reference>
<keyword evidence="5" id="KW-0175">Coiled coil</keyword>
<feature type="domain" description="Multidrug resistance protein MdtA-like barrel-sandwich hybrid" evidence="7">
    <location>
        <begin position="59"/>
        <end position="252"/>
    </location>
</feature>
<proteinExistence type="predicted"/>
<sequence length="353" mass="39321">MSDQLAKYRKVDHAVLKISYVAALCILGILLIWGGIKLYDFYRYEQTNDAQIEEYINPILSRTSGFVQEIRYTDHQQVAKGDTLVILDKNEATVRLHQVEAEIGSAEAQLKVLQNNIRVASSGSSIHKAQISAAEAQLWRQQKDYERYEELLKGEAVTQQQFEGIKTQLEIAKSNYEAVKNTFVNSQDQVSDAQAKLEVAQANLEQKKVELEKVKLDLQYAVILAPSNGFMGTKKLQEGQFIQAGQTVGYMVDKQQGKWVVANFQETQIADMHEGQQALITVDAFPGESFTGVIESFSPATGSQFSLLPSDNATGNFVKVTQRFPVKITFNGNNPVMSKLKAGMNAEVSIVKD</sequence>
<keyword evidence="3 6" id="KW-1133">Transmembrane helix</keyword>
<feature type="transmembrane region" description="Helical" evidence="6">
    <location>
        <begin position="14"/>
        <end position="36"/>
    </location>
</feature>
<dbReference type="OrthoDB" id="9811754at2"/>
<dbReference type="Gene3D" id="1.10.287.470">
    <property type="entry name" value="Helix hairpin bin"/>
    <property type="match status" value="2"/>
</dbReference>
<evidence type="ECO:0000259" key="7">
    <source>
        <dbReference type="Pfam" id="PF25917"/>
    </source>
</evidence>
<dbReference type="GO" id="GO:0055085">
    <property type="term" value="P:transmembrane transport"/>
    <property type="evidence" value="ECO:0007669"/>
    <property type="project" value="InterPro"/>
</dbReference>
<evidence type="ECO:0000313" key="10">
    <source>
        <dbReference type="Proteomes" id="UP000283387"/>
    </source>
</evidence>
<dbReference type="Gene3D" id="2.40.30.170">
    <property type="match status" value="1"/>
</dbReference>
<evidence type="ECO:0000256" key="3">
    <source>
        <dbReference type="ARBA" id="ARBA00022989"/>
    </source>
</evidence>
<dbReference type="Proteomes" id="UP000283387">
    <property type="component" value="Unassembled WGS sequence"/>
</dbReference>
<name>A0A419W2V9_9BACT</name>
<dbReference type="InterPro" id="IPR050739">
    <property type="entry name" value="MFP"/>
</dbReference>
<dbReference type="SUPFAM" id="SSF111369">
    <property type="entry name" value="HlyD-like secretion proteins"/>
    <property type="match status" value="2"/>
</dbReference>
<dbReference type="GO" id="GO:0016020">
    <property type="term" value="C:membrane"/>
    <property type="evidence" value="ECO:0007669"/>
    <property type="project" value="UniProtKB-SubCell"/>
</dbReference>
<evidence type="ECO:0000256" key="5">
    <source>
        <dbReference type="SAM" id="Coils"/>
    </source>
</evidence>
<evidence type="ECO:0000256" key="2">
    <source>
        <dbReference type="ARBA" id="ARBA00022692"/>
    </source>
</evidence>
<dbReference type="RefSeq" id="WP_120271275.1">
    <property type="nucleotide sequence ID" value="NZ_RAPN01000001.1"/>
</dbReference>
<keyword evidence="10" id="KW-1185">Reference proteome</keyword>
<gene>
    <name evidence="9" type="ORF">BC643_0159</name>
</gene>
<dbReference type="PANTHER" id="PTHR30386:SF26">
    <property type="entry name" value="TRANSPORT PROTEIN COMB"/>
    <property type="match status" value="1"/>
</dbReference>
<protein>
    <submittedName>
        <fullName evidence="9">Membrane fusion protein (Multidrug efflux system)</fullName>
    </submittedName>
</protein>
<feature type="domain" description="CusB-like beta-barrel" evidence="8">
    <location>
        <begin position="259"/>
        <end position="300"/>
    </location>
</feature>
<feature type="coiled-coil region" evidence="5">
    <location>
        <begin position="89"/>
        <end position="151"/>
    </location>
</feature>
<keyword evidence="4 6" id="KW-0472">Membrane</keyword>
<feature type="coiled-coil region" evidence="5">
    <location>
        <begin position="183"/>
        <end position="217"/>
    </location>
</feature>
<evidence type="ECO:0000313" key="9">
    <source>
        <dbReference type="EMBL" id="RKD89826.1"/>
    </source>
</evidence>
<dbReference type="Pfam" id="PF25954">
    <property type="entry name" value="Beta-barrel_RND_2"/>
    <property type="match status" value="1"/>
</dbReference>
<dbReference type="Gene3D" id="2.40.50.100">
    <property type="match status" value="1"/>
</dbReference>
<dbReference type="EMBL" id="RAPN01000001">
    <property type="protein sequence ID" value="RKD89826.1"/>
    <property type="molecule type" value="Genomic_DNA"/>
</dbReference>
<comment type="caution">
    <text evidence="9">The sequence shown here is derived from an EMBL/GenBank/DDBJ whole genome shotgun (WGS) entry which is preliminary data.</text>
</comment>
<dbReference type="InterPro" id="IPR058625">
    <property type="entry name" value="MdtA-like_BSH"/>
</dbReference>
<evidence type="ECO:0000256" key="1">
    <source>
        <dbReference type="ARBA" id="ARBA00004167"/>
    </source>
</evidence>
<evidence type="ECO:0000256" key="6">
    <source>
        <dbReference type="SAM" id="Phobius"/>
    </source>
</evidence>
<comment type="subcellular location">
    <subcellularLocation>
        <location evidence="1">Membrane</location>
        <topology evidence="1">Single-pass membrane protein</topology>
    </subcellularLocation>
</comment>
<dbReference type="InterPro" id="IPR058792">
    <property type="entry name" value="Beta-barrel_RND_2"/>
</dbReference>
<keyword evidence="2 6" id="KW-0812">Transmembrane</keyword>
<organism evidence="9 10">
    <name type="scientific">Mangrovibacterium diazotrophicum</name>
    <dbReference type="NCBI Taxonomy" id="1261403"/>
    <lineage>
        <taxon>Bacteria</taxon>
        <taxon>Pseudomonadati</taxon>
        <taxon>Bacteroidota</taxon>
        <taxon>Bacteroidia</taxon>
        <taxon>Marinilabiliales</taxon>
        <taxon>Prolixibacteraceae</taxon>
        <taxon>Mangrovibacterium</taxon>
    </lineage>
</organism>